<gene>
    <name evidence="1" type="ORF">SAMN04488085_109173</name>
</gene>
<dbReference type="EMBL" id="FOSW01000009">
    <property type="protein sequence ID" value="SFL33269.1"/>
    <property type="molecule type" value="Genomic_DNA"/>
</dbReference>
<name>A0A1I4GTM1_9ACTN</name>
<organism evidence="1 2">
    <name type="scientific">Geodermatophilus ruber</name>
    <dbReference type="NCBI Taxonomy" id="504800"/>
    <lineage>
        <taxon>Bacteria</taxon>
        <taxon>Bacillati</taxon>
        <taxon>Actinomycetota</taxon>
        <taxon>Actinomycetes</taxon>
        <taxon>Geodermatophilales</taxon>
        <taxon>Geodermatophilaceae</taxon>
        <taxon>Geodermatophilus</taxon>
    </lineage>
</organism>
<reference evidence="1 2" key="1">
    <citation type="submission" date="2016-10" db="EMBL/GenBank/DDBJ databases">
        <authorList>
            <person name="de Groot N.N."/>
        </authorList>
    </citation>
    <scope>NUCLEOTIDE SEQUENCE [LARGE SCALE GENOMIC DNA]</scope>
    <source>
        <strain evidence="1 2">DSM 45317</strain>
    </source>
</reference>
<dbReference type="Proteomes" id="UP000199152">
    <property type="component" value="Unassembled WGS sequence"/>
</dbReference>
<dbReference type="STRING" id="504800.SAMN04488085_109173"/>
<dbReference type="InParanoid" id="A0A1I4GTM1"/>
<evidence type="ECO:0000313" key="2">
    <source>
        <dbReference type="Proteomes" id="UP000199152"/>
    </source>
</evidence>
<dbReference type="AlphaFoldDB" id="A0A1I4GTM1"/>
<accession>A0A1I4GTM1</accession>
<keyword evidence="2" id="KW-1185">Reference proteome</keyword>
<sequence length="34" mass="3431">MSQILLTLLTEAVGAALVALLVAGIRRVLGVPTA</sequence>
<proteinExistence type="predicted"/>
<evidence type="ECO:0000313" key="1">
    <source>
        <dbReference type="EMBL" id="SFL33269.1"/>
    </source>
</evidence>
<protein>
    <submittedName>
        <fullName evidence="1">Uncharacterized protein</fullName>
    </submittedName>
</protein>